<keyword evidence="4" id="KW-1185">Reference proteome</keyword>
<organism evidence="2 3">
    <name type="scientific">Cupriavidus neocaledonicus</name>
    <dbReference type="NCBI Taxonomy" id="1040979"/>
    <lineage>
        <taxon>Bacteria</taxon>
        <taxon>Pseudomonadati</taxon>
        <taxon>Pseudomonadota</taxon>
        <taxon>Betaproteobacteria</taxon>
        <taxon>Burkholderiales</taxon>
        <taxon>Burkholderiaceae</taxon>
        <taxon>Cupriavidus</taxon>
    </lineage>
</organism>
<evidence type="ECO:0000313" key="1">
    <source>
        <dbReference type="EMBL" id="SOZ34861.1"/>
    </source>
</evidence>
<reference evidence="3 4" key="1">
    <citation type="submission" date="2018-01" db="EMBL/GenBank/DDBJ databases">
        <authorList>
            <person name="Clerissi C."/>
        </authorList>
    </citation>
    <scope>NUCLEOTIDE SEQUENCE [LARGE SCALE GENOMIC DNA]</scope>
    <source>
        <strain evidence="1">Cupriavidus taiwanensis STM 6082</strain>
        <strain evidence="2">Cupriavidus taiwanensis STM 6160</strain>
    </source>
</reference>
<dbReference type="EMBL" id="LT984806">
    <property type="protein sequence ID" value="SPD46772.1"/>
    <property type="molecule type" value="Genomic_DNA"/>
</dbReference>
<dbReference type="AlphaFoldDB" id="A0A375H511"/>
<sequence length="83" mass="9161">MRDLVRDSYADFGPTLAAEKLREAHGLTVAKETVRRLMMAAGLPRCCSLRWHRTVIRIAGVATRTTASGPRAACSGCCRERTR</sequence>
<dbReference type="Proteomes" id="UP000255168">
    <property type="component" value="Chromosome I"/>
</dbReference>
<proteinExistence type="predicted"/>
<dbReference type="EMBL" id="OFTC01000006">
    <property type="protein sequence ID" value="SOZ34861.1"/>
    <property type="molecule type" value="Genomic_DNA"/>
</dbReference>
<dbReference type="Proteomes" id="UP000256710">
    <property type="component" value="Unassembled WGS sequence"/>
</dbReference>
<evidence type="ECO:0000313" key="2">
    <source>
        <dbReference type="EMBL" id="SPD46772.1"/>
    </source>
</evidence>
<evidence type="ECO:0000313" key="3">
    <source>
        <dbReference type="Proteomes" id="UP000255168"/>
    </source>
</evidence>
<accession>A0A375H511</accession>
<evidence type="ECO:0008006" key="5">
    <source>
        <dbReference type="Google" id="ProtNLM"/>
    </source>
</evidence>
<evidence type="ECO:0000313" key="4">
    <source>
        <dbReference type="Proteomes" id="UP000256710"/>
    </source>
</evidence>
<name>A0A375H511_9BURK</name>
<protein>
    <recommendedName>
        <fullName evidence="5">HTH-like domain-containing protein</fullName>
    </recommendedName>
</protein>
<gene>
    <name evidence="1" type="ORF">CBM2605_A140091</name>
    <name evidence="2" type="ORF">CBM2607_11712</name>
</gene>